<dbReference type="InterPro" id="IPR013761">
    <property type="entry name" value="SAM/pointed_sf"/>
</dbReference>
<dbReference type="PROSITE" id="PS50105">
    <property type="entry name" value="SAM_DOMAIN"/>
    <property type="match status" value="1"/>
</dbReference>
<comment type="caution">
    <text evidence="2">The sequence shown here is derived from an EMBL/GenBank/DDBJ whole genome shotgun (WGS) entry which is preliminary data.</text>
</comment>
<dbReference type="Proteomes" id="UP000298061">
    <property type="component" value="Unassembled WGS sequence"/>
</dbReference>
<dbReference type="SUPFAM" id="SSF47769">
    <property type="entry name" value="SAM/Pointed domain"/>
    <property type="match status" value="1"/>
</dbReference>
<dbReference type="Pfam" id="PF07647">
    <property type="entry name" value="SAM_2"/>
    <property type="match status" value="1"/>
</dbReference>
<dbReference type="OrthoDB" id="8883818at2759"/>
<name>A0A4Y9ZWX0_9AGAM</name>
<feature type="domain" description="SAM" evidence="1">
    <location>
        <begin position="12"/>
        <end position="77"/>
    </location>
</feature>
<dbReference type="EMBL" id="SFCI01000564">
    <property type="protein sequence ID" value="TFY79075.1"/>
    <property type="molecule type" value="Genomic_DNA"/>
</dbReference>
<protein>
    <recommendedName>
        <fullName evidence="1">SAM domain-containing protein</fullName>
    </recommendedName>
</protein>
<sequence>MVMALEARIIDWTEDDVHTFFSSLGYPQYKGQIRGIKHRFSGDVLCIVDAEGLKDLGIISVGRRLAILKIVYLVKIAHGVPIEDDHYVPPSEAMERLGNISINGLYQLIHEQGDRLRTIEEQHALISKSLTTIVDLKRASLKVMSRIDRVDRNLIVRGTRVLQSHLLQYVVPC</sequence>
<evidence type="ECO:0000313" key="2">
    <source>
        <dbReference type="EMBL" id="TFY79075.1"/>
    </source>
</evidence>
<dbReference type="STRING" id="135208.A0A4Y9ZWX0"/>
<organism evidence="2 3">
    <name type="scientific">Hericium alpestre</name>
    <dbReference type="NCBI Taxonomy" id="135208"/>
    <lineage>
        <taxon>Eukaryota</taxon>
        <taxon>Fungi</taxon>
        <taxon>Dikarya</taxon>
        <taxon>Basidiomycota</taxon>
        <taxon>Agaricomycotina</taxon>
        <taxon>Agaricomycetes</taxon>
        <taxon>Russulales</taxon>
        <taxon>Hericiaceae</taxon>
        <taxon>Hericium</taxon>
    </lineage>
</organism>
<accession>A0A4Y9ZWX0</accession>
<reference evidence="2 3" key="1">
    <citation type="submission" date="2019-02" db="EMBL/GenBank/DDBJ databases">
        <title>Genome sequencing of the rare red list fungi Hericium alpestre (H. flagellum).</title>
        <authorList>
            <person name="Buettner E."/>
            <person name="Kellner H."/>
        </authorList>
    </citation>
    <scope>NUCLEOTIDE SEQUENCE [LARGE SCALE GENOMIC DNA]</scope>
    <source>
        <strain evidence="2 3">DSM 108284</strain>
    </source>
</reference>
<gene>
    <name evidence="2" type="ORF">EWM64_g4935</name>
</gene>
<dbReference type="Gene3D" id="1.10.150.50">
    <property type="entry name" value="Transcription Factor, Ets-1"/>
    <property type="match status" value="1"/>
</dbReference>
<dbReference type="InterPro" id="IPR001660">
    <property type="entry name" value="SAM"/>
</dbReference>
<proteinExistence type="predicted"/>
<evidence type="ECO:0000259" key="1">
    <source>
        <dbReference type="PROSITE" id="PS50105"/>
    </source>
</evidence>
<keyword evidence="3" id="KW-1185">Reference proteome</keyword>
<dbReference type="AlphaFoldDB" id="A0A4Y9ZWX0"/>
<evidence type="ECO:0000313" key="3">
    <source>
        <dbReference type="Proteomes" id="UP000298061"/>
    </source>
</evidence>